<feature type="domain" description="Mammalian cell entry C-terminal" evidence="2">
    <location>
        <begin position="124"/>
        <end position="297"/>
    </location>
</feature>
<dbReference type="PANTHER" id="PTHR33371">
    <property type="entry name" value="INTERMEMBRANE PHOSPHOLIPID TRANSPORT SYSTEM BINDING PROTEIN MLAD-RELATED"/>
    <property type="match status" value="1"/>
</dbReference>
<dbReference type="InterPro" id="IPR052336">
    <property type="entry name" value="MlaD_Phospholipid_Transporter"/>
</dbReference>
<dbReference type="Pfam" id="PF02470">
    <property type="entry name" value="MlaD"/>
    <property type="match status" value="1"/>
</dbReference>
<reference evidence="3 4" key="1">
    <citation type="journal article" date="2016" name="Genome Announc.">
        <title>Draft Genome Sequences of Five Rapidly Growing Mycobacterium Species, M. thermoresistibile, M. fortuitum subsp. acetamidolyticum, M. canariasense, M. brisbanense, and M. novocastrense.</title>
        <authorList>
            <person name="Katahira K."/>
            <person name="Ogura Y."/>
            <person name="Gotoh Y."/>
            <person name="Hayashi T."/>
        </authorList>
    </citation>
    <scope>NUCLEOTIDE SEQUENCE [LARGE SCALE GENOMIC DNA]</scope>
    <source>
        <strain evidence="3 4">JCM6362</strain>
    </source>
</reference>
<dbReference type="InterPro" id="IPR005693">
    <property type="entry name" value="Mce"/>
</dbReference>
<evidence type="ECO:0000313" key="3">
    <source>
        <dbReference type="EMBL" id="GAT15585.1"/>
    </source>
</evidence>
<dbReference type="NCBIfam" id="TIGR00996">
    <property type="entry name" value="Mtu_fam_mce"/>
    <property type="match status" value="1"/>
</dbReference>
<evidence type="ECO:0000259" key="2">
    <source>
        <dbReference type="Pfam" id="PF11887"/>
    </source>
</evidence>
<dbReference type="Pfam" id="PF11887">
    <property type="entry name" value="Mce4_CUP1"/>
    <property type="match status" value="1"/>
</dbReference>
<keyword evidence="3" id="KW-0449">Lipoprotein</keyword>
<comment type="caution">
    <text evidence="3">The sequence shown here is derived from an EMBL/GenBank/DDBJ whole genome shotgun (WGS) entry which is preliminary data.</text>
</comment>
<proteinExistence type="predicted"/>
<dbReference type="OrthoDB" id="9774928at2"/>
<evidence type="ECO:0000259" key="1">
    <source>
        <dbReference type="Pfam" id="PF02470"/>
    </source>
</evidence>
<dbReference type="RefSeq" id="WP_003926483.1">
    <property type="nucleotide sequence ID" value="NZ_BCTB01000018.1"/>
</dbReference>
<gene>
    <name evidence="3" type="ORF">RMCT_2555</name>
</gene>
<name>A0A100XFA9_MYCTH</name>
<dbReference type="InterPro" id="IPR003399">
    <property type="entry name" value="Mce/MlaD"/>
</dbReference>
<accession>A0A100XFA9</accession>
<dbReference type="EMBL" id="BCTB01000018">
    <property type="protein sequence ID" value="GAT15585.1"/>
    <property type="molecule type" value="Genomic_DNA"/>
</dbReference>
<feature type="domain" description="Mce/MlaD" evidence="1">
    <location>
        <begin position="44"/>
        <end position="117"/>
    </location>
</feature>
<evidence type="ECO:0000313" key="4">
    <source>
        <dbReference type="Proteomes" id="UP000069654"/>
    </source>
</evidence>
<dbReference type="PANTHER" id="PTHR33371:SF15">
    <property type="entry name" value="LIPOPROTEIN LPRN"/>
    <property type="match status" value="1"/>
</dbReference>
<protein>
    <submittedName>
        <fullName evidence="3">MCE-family lipoprotein</fullName>
    </submittedName>
</protein>
<dbReference type="Proteomes" id="UP000069654">
    <property type="component" value="Unassembled WGS sequence"/>
</dbReference>
<dbReference type="GO" id="GO:0005576">
    <property type="term" value="C:extracellular region"/>
    <property type="evidence" value="ECO:0007669"/>
    <property type="project" value="TreeGrafter"/>
</dbReference>
<organism evidence="3 4">
    <name type="scientific">Mycolicibacterium thermoresistibile</name>
    <name type="common">Mycobacterium thermoresistibile</name>
    <dbReference type="NCBI Taxonomy" id="1797"/>
    <lineage>
        <taxon>Bacteria</taxon>
        <taxon>Bacillati</taxon>
        <taxon>Actinomycetota</taxon>
        <taxon>Actinomycetes</taxon>
        <taxon>Mycobacteriales</taxon>
        <taxon>Mycobacteriaceae</taxon>
        <taxon>Mycolicibacterium</taxon>
    </lineage>
</organism>
<dbReference type="PROSITE" id="PS51257">
    <property type="entry name" value="PROKAR_LIPOPROTEIN"/>
    <property type="match status" value="1"/>
</dbReference>
<dbReference type="OMA" id="DYQNVSA"/>
<dbReference type="InterPro" id="IPR024516">
    <property type="entry name" value="Mce_C"/>
</dbReference>
<dbReference type="AlphaFoldDB" id="A0A100XFA9"/>
<sequence length="380" mass="40830">MSALRRAARLLAALSVIVALTSCGSWRGIANVPLPSGPGTGPGSYTVYVQVEDALALNVNSRVRVADVYVGTVRSIDLVDWVGTLTISLDPAVRLPRNATAKIGQTSLLGTQHVELAAPAEPAPEPLRDGDTIPLRHTSAFPTTERTLAGIATVLRGGGVGNLEYLQNEVHAMLSGNAEQIGEFLDRLAVFTASLNDQIDQIDRAISSTRRLAGVVAERSATLERVLTEVPPLIEHFAAQRELFVDGMEALGRFAHITDEALTAARADLHTNLRLLQRPLRELARAAPYLPEALQLLLTLPFTIDNVDKVVRGDYINLSGTFDLTLSTLDNGFLTGTGFSGALRALEQSWGRDPDTMLPDIRFTPNPLDAPGGPLIERAE</sequence>
<reference evidence="4" key="2">
    <citation type="submission" date="2016-02" db="EMBL/GenBank/DDBJ databases">
        <title>Draft genome sequence of five rapidly growing Mycobacterium species.</title>
        <authorList>
            <person name="Katahira K."/>
            <person name="Gotou Y."/>
            <person name="Iida K."/>
            <person name="Ogura Y."/>
            <person name="Hayashi T."/>
        </authorList>
    </citation>
    <scope>NUCLEOTIDE SEQUENCE [LARGE SCALE GENOMIC DNA]</scope>
    <source>
        <strain evidence="4">JCM6362</strain>
    </source>
</reference>
<dbReference type="STRING" id="1797.RMCT_2555"/>